<comment type="caution">
    <text evidence="2">The sequence shown here is derived from an EMBL/GenBank/DDBJ whole genome shotgun (WGS) entry which is preliminary data.</text>
</comment>
<name>A0A8J7CCU5_9CYAN</name>
<keyword evidence="1" id="KW-0812">Transmembrane</keyword>
<dbReference type="EMBL" id="JACXAE010000039">
    <property type="protein sequence ID" value="MBD2772455.1"/>
    <property type="molecule type" value="Genomic_DNA"/>
</dbReference>
<evidence type="ECO:0000313" key="3">
    <source>
        <dbReference type="Proteomes" id="UP000629098"/>
    </source>
</evidence>
<accession>A0A8J7CCU5</accession>
<reference evidence="2" key="1">
    <citation type="submission" date="2020-09" db="EMBL/GenBank/DDBJ databases">
        <title>Iningainema tapete sp. nov. (Scytonemataceae, Cyanobacteria) from greenhouses in central Florida (USA) produces two types of nodularin with biosynthetic potential for microcystin-LR and anabaenopeptins.</title>
        <authorList>
            <person name="Berthold D.E."/>
            <person name="Lefler F.W."/>
            <person name="Huang I.-S."/>
            <person name="Abdulla H."/>
            <person name="Zimba P.V."/>
            <person name="Laughinghouse H.D. IV."/>
        </authorList>
    </citation>
    <scope>NUCLEOTIDE SEQUENCE</scope>
    <source>
        <strain evidence="2">BLCCT55</strain>
    </source>
</reference>
<sequence>MHHLNLKSLAFYGVAIGSVLLLFKVVTVYGETKLKAPSQIEENYRLSFQKNLPICEKSDVLMLKIQQSGIYLNGFLLPADATTELFTSTTSNPTLTGRLSNQQLNLSGKVSRTILCNIIGSQTPTNINSFDSVSMLVQLVDQKSLNGQMNINGTDTIEFTAIPQKSQEQSEKLNSH</sequence>
<keyword evidence="1" id="KW-1133">Transmembrane helix</keyword>
<protein>
    <submittedName>
        <fullName evidence="2">Uncharacterized protein</fullName>
    </submittedName>
</protein>
<keyword evidence="3" id="KW-1185">Reference proteome</keyword>
<organism evidence="2 3">
    <name type="scientific">Iningainema tapete BLCC-T55</name>
    <dbReference type="NCBI Taxonomy" id="2748662"/>
    <lineage>
        <taxon>Bacteria</taxon>
        <taxon>Bacillati</taxon>
        <taxon>Cyanobacteriota</taxon>
        <taxon>Cyanophyceae</taxon>
        <taxon>Nostocales</taxon>
        <taxon>Scytonemataceae</taxon>
        <taxon>Iningainema tapete</taxon>
    </lineage>
</organism>
<evidence type="ECO:0000313" key="2">
    <source>
        <dbReference type="EMBL" id="MBD2772455.1"/>
    </source>
</evidence>
<gene>
    <name evidence="2" type="ORF">ICL16_10290</name>
</gene>
<keyword evidence="1" id="KW-0472">Membrane</keyword>
<evidence type="ECO:0000256" key="1">
    <source>
        <dbReference type="SAM" id="Phobius"/>
    </source>
</evidence>
<feature type="transmembrane region" description="Helical" evidence="1">
    <location>
        <begin position="9"/>
        <end position="30"/>
    </location>
</feature>
<dbReference type="RefSeq" id="WP_190827136.1">
    <property type="nucleotide sequence ID" value="NZ_CAWPPI010000039.1"/>
</dbReference>
<dbReference type="Proteomes" id="UP000629098">
    <property type="component" value="Unassembled WGS sequence"/>
</dbReference>
<dbReference type="AlphaFoldDB" id="A0A8J7CCU5"/>
<proteinExistence type="predicted"/>